<feature type="domain" description="BIRD-IDD transcription factor fourth C2HC zinc finger" evidence="3">
    <location>
        <begin position="48"/>
        <end position="73"/>
    </location>
</feature>
<dbReference type="EMBL" id="VAHF01000008">
    <property type="protein sequence ID" value="TXG56987.1"/>
    <property type="molecule type" value="Genomic_DNA"/>
</dbReference>
<feature type="chain" id="PRO_5022988726" description="BIRD-IDD transcription factor fourth C2HC zinc finger domain-containing protein" evidence="2">
    <location>
        <begin position="31"/>
        <end position="458"/>
    </location>
</feature>
<sequence length="458" mass="48941">MVRRNGSVRNALRGMLFNLIGKLILRLVAPENTDVTVALSSQGLRIRRRDSFITHRAFCDALAQESARHPPSLSTIGSHLYGNSNNMGLGLSQVGHQLASIKDQTTQSNDILRLGGGGSRSTSQFNHLLPPSIGSSSSFRSPQTMPPPAFFMQESNHNYHEDHQSQQGLLQNKQFHGIMQFPDLQNNTSNPPSGVNLINLNFLSNSSTTSSLNNGNNSNNTNTNLQSSSLLEGSNNLYSNSILNEQISSGVPSLFSSSVQNDSIVNSHMSATALLQKAAQMGSTSSSNNTASLLRSFGSSSSSGSKPNFSGIFGSENDNNLQDLMNSFASGNSSSIFGGGSGGGEVNNAYTTTSGHAQENNTYGRFNANKNSMEPKLHQNLNISSGGSDRTTRDFLGVGQIVRSISGGFAQREKQQQHQQHQQHQQRHGLDVSSLDSERNVSAPTSQSFGGGGGGSFQ</sequence>
<feature type="region of interest" description="Disordered" evidence="1">
    <location>
        <begin position="409"/>
        <end position="458"/>
    </location>
</feature>
<keyword evidence="5" id="KW-1185">Reference proteome</keyword>
<feature type="compositionally biased region" description="Low complexity" evidence="1">
    <location>
        <begin position="130"/>
        <end position="142"/>
    </location>
</feature>
<evidence type="ECO:0000256" key="1">
    <source>
        <dbReference type="SAM" id="MobiDB-lite"/>
    </source>
</evidence>
<dbReference type="PANTHER" id="PTHR10593">
    <property type="entry name" value="SERINE/THREONINE-PROTEIN KINASE RIO"/>
    <property type="match status" value="1"/>
</dbReference>
<keyword evidence="2" id="KW-0732">Signal</keyword>
<dbReference type="OrthoDB" id="6354171at2759"/>
<evidence type="ECO:0000313" key="5">
    <source>
        <dbReference type="Proteomes" id="UP000323000"/>
    </source>
</evidence>
<accession>A0A5C7HIZ8</accession>
<feature type="compositionally biased region" description="Gly residues" evidence="1">
    <location>
        <begin position="449"/>
        <end position="458"/>
    </location>
</feature>
<evidence type="ECO:0000313" key="4">
    <source>
        <dbReference type="EMBL" id="TXG56987.1"/>
    </source>
</evidence>
<organism evidence="4 5">
    <name type="scientific">Acer yangbiense</name>
    <dbReference type="NCBI Taxonomy" id="1000413"/>
    <lineage>
        <taxon>Eukaryota</taxon>
        <taxon>Viridiplantae</taxon>
        <taxon>Streptophyta</taxon>
        <taxon>Embryophyta</taxon>
        <taxon>Tracheophyta</taxon>
        <taxon>Spermatophyta</taxon>
        <taxon>Magnoliopsida</taxon>
        <taxon>eudicotyledons</taxon>
        <taxon>Gunneridae</taxon>
        <taxon>Pentapetalae</taxon>
        <taxon>rosids</taxon>
        <taxon>malvids</taxon>
        <taxon>Sapindales</taxon>
        <taxon>Sapindaceae</taxon>
        <taxon>Hippocastanoideae</taxon>
        <taxon>Acereae</taxon>
        <taxon>Acer</taxon>
    </lineage>
</organism>
<feature type="signal peptide" evidence="2">
    <location>
        <begin position="1"/>
        <end position="30"/>
    </location>
</feature>
<dbReference type="PANTHER" id="PTHR10593:SF214">
    <property type="entry name" value="PROTEIN INDETERMINATE-DOMAIN 5, CHLOROPLASTIC"/>
    <property type="match status" value="1"/>
</dbReference>
<dbReference type="InterPro" id="IPR055185">
    <property type="entry name" value="C2CH-4th_BIRD-IDD"/>
</dbReference>
<dbReference type="GO" id="GO:0005634">
    <property type="term" value="C:nucleus"/>
    <property type="evidence" value="ECO:0007669"/>
    <property type="project" value="TreeGrafter"/>
</dbReference>
<proteinExistence type="predicted"/>
<feature type="region of interest" description="Disordered" evidence="1">
    <location>
        <begin position="115"/>
        <end position="144"/>
    </location>
</feature>
<dbReference type="InterPro" id="IPR031140">
    <property type="entry name" value="IDD1-16"/>
</dbReference>
<evidence type="ECO:0000256" key="2">
    <source>
        <dbReference type="SAM" id="SignalP"/>
    </source>
</evidence>
<feature type="region of interest" description="Disordered" evidence="1">
    <location>
        <begin position="208"/>
        <end position="228"/>
    </location>
</feature>
<dbReference type="AlphaFoldDB" id="A0A5C7HIZ8"/>
<evidence type="ECO:0000259" key="3">
    <source>
        <dbReference type="Pfam" id="PF22992"/>
    </source>
</evidence>
<reference evidence="5" key="1">
    <citation type="journal article" date="2019" name="Gigascience">
        <title>De novo genome assembly of the endangered Acer yangbiense, a plant species with extremely small populations endemic to Yunnan Province, China.</title>
        <authorList>
            <person name="Yang J."/>
            <person name="Wariss H.M."/>
            <person name="Tao L."/>
            <person name="Zhang R."/>
            <person name="Yun Q."/>
            <person name="Hollingsworth P."/>
            <person name="Dao Z."/>
            <person name="Luo G."/>
            <person name="Guo H."/>
            <person name="Ma Y."/>
            <person name="Sun W."/>
        </authorList>
    </citation>
    <scope>NUCLEOTIDE SEQUENCE [LARGE SCALE GENOMIC DNA]</scope>
    <source>
        <strain evidence="5">cv. Malutang</strain>
    </source>
</reference>
<name>A0A5C7HIZ8_9ROSI</name>
<dbReference type="Pfam" id="PF22992">
    <property type="entry name" value="C2CH-4th_BIRD-IDD"/>
    <property type="match status" value="1"/>
</dbReference>
<dbReference type="GO" id="GO:0003700">
    <property type="term" value="F:DNA-binding transcription factor activity"/>
    <property type="evidence" value="ECO:0007669"/>
    <property type="project" value="TreeGrafter"/>
</dbReference>
<comment type="caution">
    <text evidence="4">The sequence shown here is derived from an EMBL/GenBank/DDBJ whole genome shotgun (WGS) entry which is preliminary data.</text>
</comment>
<gene>
    <name evidence="4" type="ORF">EZV62_018300</name>
</gene>
<dbReference type="Proteomes" id="UP000323000">
    <property type="component" value="Chromosome 8"/>
</dbReference>
<protein>
    <recommendedName>
        <fullName evidence="3">BIRD-IDD transcription factor fourth C2HC zinc finger domain-containing protein</fullName>
    </recommendedName>
</protein>